<evidence type="ECO:0000313" key="1">
    <source>
        <dbReference type="EMBL" id="KAI4378665.1"/>
    </source>
</evidence>
<gene>
    <name evidence="1" type="ORF">MLD38_016114</name>
</gene>
<organism evidence="1 2">
    <name type="scientific">Melastoma candidum</name>
    <dbReference type="NCBI Taxonomy" id="119954"/>
    <lineage>
        <taxon>Eukaryota</taxon>
        <taxon>Viridiplantae</taxon>
        <taxon>Streptophyta</taxon>
        <taxon>Embryophyta</taxon>
        <taxon>Tracheophyta</taxon>
        <taxon>Spermatophyta</taxon>
        <taxon>Magnoliopsida</taxon>
        <taxon>eudicotyledons</taxon>
        <taxon>Gunneridae</taxon>
        <taxon>Pentapetalae</taxon>
        <taxon>rosids</taxon>
        <taxon>malvids</taxon>
        <taxon>Myrtales</taxon>
        <taxon>Melastomataceae</taxon>
        <taxon>Melastomatoideae</taxon>
        <taxon>Melastomateae</taxon>
        <taxon>Melastoma</taxon>
    </lineage>
</organism>
<comment type="caution">
    <text evidence="1">The sequence shown here is derived from an EMBL/GenBank/DDBJ whole genome shotgun (WGS) entry which is preliminary data.</text>
</comment>
<sequence length="445" mass="48427">MPQQPEGDQSEMQAGAGSADESLPKSHPFGSLVRQSSIYNLTLDEFQHALCESGKNFGSMNMDEFLTSIWSAEESQAISNAADHHNNNNNNNHDGDDKDPDGDVKDGGGHSAPNHAQEKAIIKQPSLPRQGSLNLPAPLSQKTVDEVWSEIHKNHQNQQQSDGNGLTDTGDDVPRQPTFGEMTLEDFLIKAGVVREQIVPIPAPLPAHHQFHQQQQPYGMYPNNTAPLGPSFIPRPIMATTAGGGGAANAAAYQPMAHAGGPGGDLPTFTVSSKRNPGYPAQAQPVCYGSRVGNGAVSVSGYGAAQPMGMTAPLSPVSSDGIGGGHIDNSSTQLGMEMGGMRSRKRVVGGSVDKVVERRQRRMIKNRESAARSRARKQAYTVELEAELNQLKEENAHLKQTLQLELQRKRKHQYFEEMRLRAAQTEVSRGTEKMRMIRRNRSSTW</sequence>
<accession>A0ACB9RIZ3</accession>
<name>A0ACB9RIZ3_9MYRT</name>
<protein>
    <submittedName>
        <fullName evidence="1">Uncharacterized protein</fullName>
    </submittedName>
</protein>
<evidence type="ECO:0000313" key="2">
    <source>
        <dbReference type="Proteomes" id="UP001057402"/>
    </source>
</evidence>
<proteinExistence type="predicted"/>
<dbReference type="EMBL" id="CM042883">
    <property type="protein sequence ID" value="KAI4378665.1"/>
    <property type="molecule type" value="Genomic_DNA"/>
</dbReference>
<keyword evidence="2" id="KW-1185">Reference proteome</keyword>
<dbReference type="Proteomes" id="UP001057402">
    <property type="component" value="Chromosome 4"/>
</dbReference>
<reference evidence="2" key="1">
    <citation type="journal article" date="2023" name="Front. Plant Sci.">
        <title>Chromosomal-level genome assembly of Melastoma candidum provides insights into trichome evolution.</title>
        <authorList>
            <person name="Zhong Y."/>
            <person name="Wu W."/>
            <person name="Sun C."/>
            <person name="Zou P."/>
            <person name="Liu Y."/>
            <person name="Dai S."/>
            <person name="Zhou R."/>
        </authorList>
    </citation>
    <scope>NUCLEOTIDE SEQUENCE [LARGE SCALE GENOMIC DNA]</scope>
</reference>